<dbReference type="GO" id="GO:0000815">
    <property type="term" value="C:ESCRT III complex"/>
    <property type="evidence" value="ECO:0000318"/>
    <property type="project" value="GO_Central"/>
</dbReference>
<reference evidence="3" key="1">
    <citation type="journal article" date="2016" name="Nature">
        <title>The genome of the seagrass Zostera marina reveals angiosperm adaptation to the sea.</title>
        <authorList>
            <person name="Olsen J.L."/>
            <person name="Rouze P."/>
            <person name="Verhelst B."/>
            <person name="Lin Y.-C."/>
            <person name="Bayer T."/>
            <person name="Collen J."/>
            <person name="Dattolo E."/>
            <person name="De Paoli E."/>
            <person name="Dittami S."/>
            <person name="Maumus F."/>
            <person name="Michel G."/>
            <person name="Kersting A."/>
            <person name="Lauritano C."/>
            <person name="Lohaus R."/>
            <person name="Toepel M."/>
            <person name="Tonon T."/>
            <person name="Vanneste K."/>
            <person name="Amirebrahimi M."/>
            <person name="Brakel J."/>
            <person name="Bostroem C."/>
            <person name="Chovatia M."/>
            <person name="Grimwood J."/>
            <person name="Jenkins J.W."/>
            <person name="Jueterbock A."/>
            <person name="Mraz A."/>
            <person name="Stam W.T."/>
            <person name="Tice H."/>
            <person name="Bornberg-Bauer E."/>
            <person name="Green P.J."/>
            <person name="Pearson G.A."/>
            <person name="Procaccini G."/>
            <person name="Duarte C.M."/>
            <person name="Schmutz J."/>
            <person name="Reusch T.B.H."/>
            <person name="Van de Peer Y."/>
        </authorList>
    </citation>
    <scope>NUCLEOTIDE SEQUENCE [LARGE SCALE GENOMIC DNA]</scope>
    <source>
        <strain evidence="3">cv. Finnish</strain>
    </source>
</reference>
<dbReference type="OrthoDB" id="5594417at2759"/>
<protein>
    <recommendedName>
        <fullName evidence="4">Charged multivesicular body protein 2b</fullName>
    </recommendedName>
</protein>
<keyword evidence="3" id="KW-1185">Reference proteome</keyword>
<dbReference type="GO" id="GO:0045324">
    <property type="term" value="P:late endosome to vacuole transport"/>
    <property type="evidence" value="ECO:0000318"/>
    <property type="project" value="GO_Central"/>
</dbReference>
<comment type="caution">
    <text evidence="2">The sequence shown here is derived from an EMBL/GenBank/DDBJ whole genome shotgun (WGS) entry which is preliminary data.</text>
</comment>
<dbReference type="Gene3D" id="6.10.140.1230">
    <property type="match status" value="1"/>
</dbReference>
<evidence type="ECO:0000313" key="3">
    <source>
        <dbReference type="Proteomes" id="UP000036987"/>
    </source>
</evidence>
<dbReference type="AlphaFoldDB" id="A0A0K9Q0J7"/>
<sequence>MSKLNPFTKKPTAQEMIRESKRGLVRSSRSVDRDIGGLQAEEKKLIAEIKRTSKNGNKVATKNLALQLVKLRQQIAKLQKTRGQIVGMTTHTQTMSTSSSVVSAMEGANKVTTAMNEAMAPEKQKKILMEFQRQSAQMNIKSENISDTIDDVLDDDDIQNETDNLTNQILGEIGIDTAAQLVSTPTNKISRKNSAFAESSDLDIERLLAGFRNQ</sequence>
<dbReference type="InterPro" id="IPR005024">
    <property type="entry name" value="Snf7_fam"/>
</dbReference>
<dbReference type="GO" id="GO:0015031">
    <property type="term" value="P:protein transport"/>
    <property type="evidence" value="ECO:0000318"/>
    <property type="project" value="GO_Central"/>
</dbReference>
<dbReference type="EMBL" id="LFYR01000244">
    <property type="protein sequence ID" value="KMZ74816.1"/>
    <property type="molecule type" value="Genomic_DNA"/>
</dbReference>
<gene>
    <name evidence="2" type="ORF">ZOSMA_122G00840</name>
</gene>
<evidence type="ECO:0000313" key="2">
    <source>
        <dbReference type="EMBL" id="KMZ74816.1"/>
    </source>
</evidence>
<dbReference type="PANTHER" id="PTHR10476">
    <property type="entry name" value="CHARGED MULTIVESICULAR BODY PROTEIN"/>
    <property type="match status" value="1"/>
</dbReference>
<dbReference type="STRING" id="29655.A0A0K9Q0J7"/>
<feature type="region of interest" description="Disordered" evidence="1">
    <location>
        <begin position="1"/>
        <end position="32"/>
    </location>
</feature>
<name>A0A0K9Q0J7_ZOSMR</name>
<dbReference type="GO" id="GO:0032509">
    <property type="term" value="P:endosome transport via multivesicular body sorting pathway"/>
    <property type="evidence" value="ECO:0000318"/>
    <property type="project" value="GO_Central"/>
</dbReference>
<evidence type="ECO:0000256" key="1">
    <source>
        <dbReference type="SAM" id="MobiDB-lite"/>
    </source>
</evidence>
<organism evidence="2 3">
    <name type="scientific">Zostera marina</name>
    <name type="common">Eelgrass</name>
    <dbReference type="NCBI Taxonomy" id="29655"/>
    <lineage>
        <taxon>Eukaryota</taxon>
        <taxon>Viridiplantae</taxon>
        <taxon>Streptophyta</taxon>
        <taxon>Embryophyta</taxon>
        <taxon>Tracheophyta</taxon>
        <taxon>Spermatophyta</taxon>
        <taxon>Magnoliopsida</taxon>
        <taxon>Liliopsida</taxon>
        <taxon>Zosteraceae</taxon>
        <taxon>Zostera</taxon>
    </lineage>
</organism>
<dbReference type="Pfam" id="PF03357">
    <property type="entry name" value="Snf7"/>
    <property type="match status" value="1"/>
</dbReference>
<accession>A0A0K9Q0J7</accession>
<evidence type="ECO:0008006" key="4">
    <source>
        <dbReference type="Google" id="ProtNLM"/>
    </source>
</evidence>
<dbReference type="Proteomes" id="UP000036987">
    <property type="component" value="Unassembled WGS sequence"/>
</dbReference>
<dbReference type="GO" id="GO:0005771">
    <property type="term" value="C:multivesicular body"/>
    <property type="evidence" value="ECO:0000318"/>
    <property type="project" value="GO_Central"/>
</dbReference>
<proteinExistence type="predicted"/>